<dbReference type="AlphaFoldDB" id="A0AA88QJB1"/>
<gene>
    <name evidence="1" type="ORF">Q8A67_001828</name>
</gene>
<evidence type="ECO:0000313" key="1">
    <source>
        <dbReference type="EMBL" id="KAK2913429.1"/>
    </source>
</evidence>
<protein>
    <submittedName>
        <fullName evidence="1">Uncharacterized protein</fullName>
    </submittedName>
</protein>
<reference evidence="1" key="1">
    <citation type="submission" date="2023-08" db="EMBL/GenBank/DDBJ databases">
        <title>Chromosome-level Genome Assembly of mud carp (Cirrhinus molitorella).</title>
        <authorList>
            <person name="Liu H."/>
        </authorList>
    </citation>
    <scope>NUCLEOTIDE SEQUENCE</scope>
    <source>
        <strain evidence="1">Prfri</strain>
        <tissue evidence="1">Muscle</tissue>
    </source>
</reference>
<proteinExistence type="predicted"/>
<name>A0AA88QJB1_9TELE</name>
<sequence length="105" mass="11442">MLSSLLSDPSGSPFFLYCGLDSLPLSASQSEARRLPAPLFPRLAASSPEGLPGSRVLPCPCPAPSATSSATDICIPRRVWSNISRVSRPPSRHYQGFFSAFKWWF</sequence>
<dbReference type="EMBL" id="JAUYZG010000002">
    <property type="protein sequence ID" value="KAK2913429.1"/>
    <property type="molecule type" value="Genomic_DNA"/>
</dbReference>
<organism evidence="1 2">
    <name type="scientific">Cirrhinus molitorella</name>
    <name type="common">mud carp</name>
    <dbReference type="NCBI Taxonomy" id="172907"/>
    <lineage>
        <taxon>Eukaryota</taxon>
        <taxon>Metazoa</taxon>
        <taxon>Chordata</taxon>
        <taxon>Craniata</taxon>
        <taxon>Vertebrata</taxon>
        <taxon>Euteleostomi</taxon>
        <taxon>Actinopterygii</taxon>
        <taxon>Neopterygii</taxon>
        <taxon>Teleostei</taxon>
        <taxon>Ostariophysi</taxon>
        <taxon>Cypriniformes</taxon>
        <taxon>Cyprinidae</taxon>
        <taxon>Labeoninae</taxon>
        <taxon>Labeonini</taxon>
        <taxon>Cirrhinus</taxon>
    </lineage>
</organism>
<evidence type="ECO:0000313" key="2">
    <source>
        <dbReference type="Proteomes" id="UP001187343"/>
    </source>
</evidence>
<dbReference type="Proteomes" id="UP001187343">
    <property type="component" value="Unassembled WGS sequence"/>
</dbReference>
<accession>A0AA88QJB1</accession>
<comment type="caution">
    <text evidence="1">The sequence shown here is derived from an EMBL/GenBank/DDBJ whole genome shotgun (WGS) entry which is preliminary data.</text>
</comment>
<keyword evidence="2" id="KW-1185">Reference proteome</keyword>